<reference evidence="1 2" key="1">
    <citation type="journal article" date="2015" name="Genome Announc.">
        <title>Complete Genome of Bacillus megaterium Podophage Pascal.</title>
        <authorList>
            <person name="Snowden J.D."/>
            <person name="Vega Gonzalez A.E."/>
            <person name="Maroun J.W."/>
            <person name="Hernandez A.C."/>
            <person name="Kuty Everett G.F."/>
        </authorList>
    </citation>
    <scope>NUCLEOTIDE SEQUENCE [LARGE SCALE GENOMIC DNA]</scope>
</reference>
<sequence>MPGLKKGDKVVMHTCGEAAYHDGKIWTCRTNEEKAGWTGSNVVWLEDYSGAFSTKFLQRVKLGEEK</sequence>
<name>A0A0A0RVG0_9CAUD</name>
<evidence type="ECO:0000313" key="1">
    <source>
        <dbReference type="EMBL" id="AIW03678.1"/>
    </source>
</evidence>
<evidence type="ECO:0000313" key="2">
    <source>
        <dbReference type="Proteomes" id="UP000030208"/>
    </source>
</evidence>
<dbReference type="GeneID" id="24607722"/>
<keyword evidence="2" id="KW-1185">Reference proteome</keyword>
<dbReference type="Proteomes" id="UP000030208">
    <property type="component" value="Segment"/>
</dbReference>
<accession>A0A0A0RVG0</accession>
<dbReference type="EMBL" id="KM236247">
    <property type="protein sequence ID" value="AIW03678.1"/>
    <property type="molecule type" value="Genomic_DNA"/>
</dbReference>
<proteinExistence type="predicted"/>
<protein>
    <submittedName>
        <fullName evidence="1">Uncharacterized protein</fullName>
    </submittedName>
</protein>
<organism evidence="1 2">
    <name type="scientific">Bacillus phage Pascal</name>
    <dbReference type="NCBI Taxonomy" id="1540092"/>
    <lineage>
        <taxon>Viruses</taxon>
        <taxon>Duplodnaviria</taxon>
        <taxon>Heunggongvirae</taxon>
        <taxon>Uroviricota</taxon>
        <taxon>Caudoviricetes</taxon>
        <taxon>Pagevirus</taxon>
        <taxon>Pagevirus pascal</taxon>
    </lineage>
</organism>
<dbReference type="RefSeq" id="YP_009151511.1">
    <property type="nucleotide sequence ID" value="NC_027372.1"/>
</dbReference>
<dbReference type="OrthoDB" id="39109at10239"/>
<gene>
    <name evidence="1" type="ORF">CPT_Pascal43</name>
</gene>
<dbReference type="KEGG" id="vg:24607722"/>